<dbReference type="GO" id="GO:0008253">
    <property type="term" value="F:5'-nucleotidase activity"/>
    <property type="evidence" value="ECO:0007669"/>
    <property type="project" value="UniProtKB-EC"/>
</dbReference>
<dbReference type="EC" id="3.1.3.5" evidence="1"/>
<dbReference type="Proteomes" id="UP000254461">
    <property type="component" value="Unassembled WGS sequence"/>
</dbReference>
<dbReference type="SFLD" id="SFLDG01129">
    <property type="entry name" value="C1.5:_HAD__Beta-PGM__Phosphata"/>
    <property type="match status" value="1"/>
</dbReference>
<evidence type="ECO:0000313" key="2">
    <source>
        <dbReference type="Proteomes" id="UP000254461"/>
    </source>
</evidence>
<dbReference type="Pfam" id="PF13419">
    <property type="entry name" value="HAD_2"/>
    <property type="match status" value="1"/>
</dbReference>
<dbReference type="EMBL" id="UHFF01000002">
    <property type="protein sequence ID" value="SUN49572.1"/>
    <property type="molecule type" value="Genomic_DNA"/>
</dbReference>
<dbReference type="GO" id="GO:0004713">
    <property type="term" value="F:protein tyrosine kinase activity"/>
    <property type="evidence" value="ECO:0007669"/>
    <property type="project" value="TreeGrafter"/>
</dbReference>
<dbReference type="SFLD" id="SFLDS00003">
    <property type="entry name" value="Haloacid_Dehalogenase"/>
    <property type="match status" value="1"/>
</dbReference>
<dbReference type="Gene3D" id="3.40.50.1000">
    <property type="entry name" value="HAD superfamily/HAD-like"/>
    <property type="match status" value="1"/>
</dbReference>
<dbReference type="InterPro" id="IPR023198">
    <property type="entry name" value="PGP-like_dom2"/>
</dbReference>
<dbReference type="InterPro" id="IPR036412">
    <property type="entry name" value="HAD-like_sf"/>
</dbReference>
<gene>
    <name evidence="1" type="ORF">NCTC12092_01954</name>
</gene>
<accession>A0A380JVC3</accession>
<dbReference type="PANTHER" id="PTHR43434:SF20">
    <property type="entry name" value="5'-NUCLEOTIDASE"/>
    <property type="match status" value="1"/>
</dbReference>
<dbReference type="RefSeq" id="WP_115251441.1">
    <property type="nucleotide sequence ID" value="NZ_UHFF01000002.1"/>
</dbReference>
<dbReference type="AlphaFoldDB" id="A0A380JVC3"/>
<name>A0A380JVC3_9STRE</name>
<dbReference type="InterPro" id="IPR050155">
    <property type="entry name" value="HAD-like_hydrolase_sf"/>
</dbReference>
<dbReference type="SUPFAM" id="SSF56784">
    <property type="entry name" value="HAD-like"/>
    <property type="match status" value="1"/>
</dbReference>
<keyword evidence="1" id="KW-0378">Hydrolase</keyword>
<protein>
    <submittedName>
        <fullName evidence="1">5'-nucleotidase</fullName>
        <ecNumber evidence="1">3.1.3.5</ecNumber>
    </submittedName>
</protein>
<dbReference type="SFLD" id="SFLDG01135">
    <property type="entry name" value="C1.5.6:_HAD__Beta-PGM__Phospha"/>
    <property type="match status" value="1"/>
</dbReference>
<sequence length="211" mass="23718">MKAILFDLDGTLVDSSIGILNAFEYTFQKMKIPCPDHSILSSYIGPPLEATFSAFFKDQHDVELAITHFRDFYKESGIYQARLYPEITELLDTLSQKNLDLYVTTSKYEPMARQMLQDLTISHYFKAILGSIPNRCHKLDIIKACLQDFAINKKEAIIIGDTKFDMIGGKQAGIARLGVTWGFGCQEDLQAHGAQYIGKTPQEVIGIIQSL</sequence>
<dbReference type="InterPro" id="IPR023214">
    <property type="entry name" value="HAD_sf"/>
</dbReference>
<dbReference type="GO" id="GO:0005829">
    <property type="term" value="C:cytosol"/>
    <property type="evidence" value="ECO:0007669"/>
    <property type="project" value="TreeGrafter"/>
</dbReference>
<dbReference type="PANTHER" id="PTHR43434">
    <property type="entry name" value="PHOSPHOGLYCOLATE PHOSPHATASE"/>
    <property type="match status" value="1"/>
</dbReference>
<dbReference type="InterPro" id="IPR041492">
    <property type="entry name" value="HAD_2"/>
</dbReference>
<dbReference type="Gene3D" id="1.10.150.240">
    <property type="entry name" value="Putative phosphatase, domain 2"/>
    <property type="match status" value="1"/>
</dbReference>
<evidence type="ECO:0000313" key="1">
    <source>
        <dbReference type="EMBL" id="SUN49572.1"/>
    </source>
</evidence>
<reference evidence="1 2" key="1">
    <citation type="submission" date="2018-06" db="EMBL/GenBank/DDBJ databases">
        <authorList>
            <consortium name="Pathogen Informatics"/>
            <person name="Doyle S."/>
        </authorList>
    </citation>
    <scope>NUCLEOTIDE SEQUENCE [LARGE SCALE GENOMIC DNA]</scope>
    <source>
        <strain evidence="1 2">NCTC12092</strain>
    </source>
</reference>
<organism evidence="1 2">
    <name type="scientific">Streptococcus equi subsp. equi</name>
    <dbReference type="NCBI Taxonomy" id="148942"/>
    <lineage>
        <taxon>Bacteria</taxon>
        <taxon>Bacillati</taxon>
        <taxon>Bacillota</taxon>
        <taxon>Bacilli</taxon>
        <taxon>Lactobacillales</taxon>
        <taxon>Streptococcaceae</taxon>
        <taxon>Streptococcus</taxon>
    </lineage>
</organism>
<proteinExistence type="predicted"/>